<dbReference type="EMBL" id="GL833138">
    <property type="protein sequence ID" value="EGB05879.1"/>
    <property type="molecule type" value="Genomic_DNA"/>
</dbReference>
<evidence type="ECO:0000313" key="1">
    <source>
        <dbReference type="EMBL" id="EGB05879.1"/>
    </source>
</evidence>
<organism evidence="2">
    <name type="scientific">Aureococcus anophagefferens</name>
    <name type="common">Harmful bloom alga</name>
    <dbReference type="NCBI Taxonomy" id="44056"/>
    <lineage>
        <taxon>Eukaryota</taxon>
        <taxon>Sar</taxon>
        <taxon>Stramenopiles</taxon>
        <taxon>Ochrophyta</taxon>
        <taxon>Pelagophyceae</taxon>
        <taxon>Pelagomonadales</taxon>
        <taxon>Pelagomonadaceae</taxon>
        <taxon>Aureococcus</taxon>
    </lineage>
</organism>
<evidence type="ECO:0000313" key="2">
    <source>
        <dbReference type="Proteomes" id="UP000002729"/>
    </source>
</evidence>
<dbReference type="eggNOG" id="ENOG502RBSW">
    <property type="taxonomic scope" value="Eukaryota"/>
</dbReference>
<dbReference type="OrthoDB" id="10667239at2759"/>
<reference evidence="1 2" key="1">
    <citation type="journal article" date="2011" name="Proc. Natl. Acad. Sci. U.S.A.">
        <title>Niche of harmful alga Aureococcus anophagefferens revealed through ecogenomics.</title>
        <authorList>
            <person name="Gobler C.J."/>
            <person name="Berry D.L."/>
            <person name="Dyhrman S.T."/>
            <person name="Wilhelm S.W."/>
            <person name="Salamov A."/>
            <person name="Lobanov A.V."/>
            <person name="Zhang Y."/>
            <person name="Collier J.L."/>
            <person name="Wurch L.L."/>
            <person name="Kustka A.B."/>
            <person name="Dill B.D."/>
            <person name="Shah M."/>
            <person name="VerBerkmoes N.C."/>
            <person name="Kuo A."/>
            <person name="Terry A."/>
            <person name="Pangilinan J."/>
            <person name="Lindquist E.A."/>
            <person name="Lucas S."/>
            <person name="Paulsen I.T."/>
            <person name="Hattenrath-Lehmann T.K."/>
            <person name="Talmage S.C."/>
            <person name="Walker E.A."/>
            <person name="Koch F."/>
            <person name="Burson A.M."/>
            <person name="Marcoval M.A."/>
            <person name="Tang Y.Z."/>
            <person name="Lecleir G.R."/>
            <person name="Coyne K.J."/>
            <person name="Berg G.M."/>
            <person name="Bertrand E.M."/>
            <person name="Saito M.A."/>
            <person name="Gladyshev V.N."/>
            <person name="Grigoriev I.V."/>
        </authorList>
    </citation>
    <scope>NUCLEOTIDE SEQUENCE [LARGE SCALE GENOMIC DNA]</scope>
    <source>
        <strain evidence="2">CCMP 1984</strain>
    </source>
</reference>
<dbReference type="RefSeq" id="XP_009039422.1">
    <property type="nucleotide sequence ID" value="XM_009041174.1"/>
</dbReference>
<sequence>MRRDLVAAVDAGAVKNTTECHARLLTYEYSLTLLPARAPLLEAFDALELEAACGAIVFRGGVHFLGATLELDGRDSGLTLSNYENEAAWLSGGVPLATTWARAANATYETRIDETFPYRGTILGLNVVEPHRRFVRARYPNGGGSVGVETRSGVGQVKSSDILSYGAPPVVPPAAQVYVADPAYAASASEHFNAYASGRCAFAGDPLCPCGAWRDTDGDGNWVSESYWCSNVSGGGWAEMDRGDGFWNGPVLPTNVTLRGGSDLAARAATWSPKARGEAVVTAWRAQGWFVDMFRVDDVVADGDGGATLTWSYGGFQGGRGWQVDGKKGIIDPLPPFYVENVREELDEADEWHFDNDTKILSYAHNGTGPPPEDWQFVAPDLATLISVVGTKEKPVEDVTIRGLGFRDASITYMDAWGVPSWAGNKNIRHDFNMHGFEFFVAV</sequence>
<dbReference type="PANTHER" id="PTHR36453">
    <property type="entry name" value="SECRETED PROTEIN-RELATED"/>
    <property type="match status" value="1"/>
</dbReference>
<name>F0YGD4_AURAN</name>
<proteinExistence type="predicted"/>
<dbReference type="AlphaFoldDB" id="F0YGD4"/>
<dbReference type="OMA" id="TTECHAR"/>
<dbReference type="Proteomes" id="UP000002729">
    <property type="component" value="Unassembled WGS sequence"/>
</dbReference>
<keyword evidence="2" id="KW-1185">Reference proteome</keyword>
<dbReference type="GeneID" id="20225658"/>
<dbReference type="PANTHER" id="PTHR36453:SF1">
    <property type="entry name" value="RIGHT HANDED BETA HELIX DOMAIN-CONTAINING PROTEIN"/>
    <property type="match status" value="1"/>
</dbReference>
<protein>
    <submittedName>
        <fullName evidence="1">Uncharacterized protein</fullName>
    </submittedName>
</protein>
<accession>F0YGD4</accession>
<dbReference type="KEGG" id="aaf:AURANDRAFT_66115"/>
<dbReference type="InParanoid" id="F0YGD4"/>
<gene>
    <name evidence="1" type="ORF">AURANDRAFT_66115</name>
</gene>